<evidence type="ECO:0000256" key="5">
    <source>
        <dbReference type="ARBA" id="ARBA00023242"/>
    </source>
</evidence>
<dbReference type="Pfam" id="PF04000">
    <property type="entry name" value="Sas10_Utp3"/>
    <property type="match status" value="1"/>
</dbReference>
<dbReference type="GO" id="GO:0005730">
    <property type="term" value="C:nucleolus"/>
    <property type="evidence" value="ECO:0007669"/>
    <property type="project" value="UniProtKB-SubCell"/>
</dbReference>
<dbReference type="GO" id="GO:0010468">
    <property type="term" value="P:regulation of gene expression"/>
    <property type="evidence" value="ECO:0007669"/>
    <property type="project" value="TreeGrafter"/>
</dbReference>
<evidence type="ECO:0000313" key="7">
    <source>
        <dbReference type="EMBL" id="EFA86758.1"/>
    </source>
</evidence>
<comment type="caution">
    <text evidence="7">The sequence shown here is derived from an EMBL/GenBank/DDBJ whole genome shotgun (WGS) entry which is preliminary data.</text>
</comment>
<keyword evidence="5 6" id="KW-0539">Nucleus</keyword>
<dbReference type="PANTHER" id="PTHR15341">
    <property type="entry name" value="SUN-COR STEROID HORMONE RECEPTOR CO-REPRESSOR"/>
    <property type="match status" value="1"/>
</dbReference>
<dbReference type="OMA" id="DNPPGCK"/>
<dbReference type="GO" id="GO:0005737">
    <property type="term" value="C:cytoplasm"/>
    <property type="evidence" value="ECO:0007669"/>
    <property type="project" value="UniProtKB-SubCell"/>
</dbReference>
<gene>
    <name evidence="7" type="ORF">PPL_00563</name>
</gene>
<evidence type="ECO:0000256" key="1">
    <source>
        <dbReference type="ARBA" id="ARBA00004123"/>
    </source>
</evidence>
<dbReference type="GO" id="GO:0000460">
    <property type="term" value="P:maturation of 5.8S rRNA"/>
    <property type="evidence" value="ECO:0007669"/>
    <property type="project" value="TreeGrafter"/>
</dbReference>
<dbReference type="InParanoid" id="D3AWT5"/>
<keyword evidence="8" id="KW-1185">Reference proteome</keyword>
<comment type="similarity">
    <text evidence="2 6">Belongs to the C1D family.</text>
</comment>
<accession>D3AWT5</accession>
<dbReference type="GeneID" id="31356096"/>
<dbReference type="GO" id="GO:0003723">
    <property type="term" value="F:RNA binding"/>
    <property type="evidence" value="ECO:0007669"/>
    <property type="project" value="UniProtKB-UniRule"/>
</dbReference>
<keyword evidence="4 6" id="KW-0694">RNA-binding</keyword>
<dbReference type="PANTHER" id="PTHR15341:SF3">
    <property type="entry name" value="NUCLEAR NUCLEIC ACID-BINDING PROTEIN C1D"/>
    <property type="match status" value="1"/>
</dbReference>
<dbReference type="RefSeq" id="XP_020438862.1">
    <property type="nucleotide sequence ID" value="XM_020571588.1"/>
</dbReference>
<organism evidence="7 8">
    <name type="scientific">Heterostelium pallidum (strain ATCC 26659 / Pp 5 / PN500)</name>
    <name type="common">Cellular slime mold</name>
    <name type="synonym">Polysphondylium pallidum</name>
    <dbReference type="NCBI Taxonomy" id="670386"/>
    <lineage>
        <taxon>Eukaryota</taxon>
        <taxon>Amoebozoa</taxon>
        <taxon>Evosea</taxon>
        <taxon>Eumycetozoa</taxon>
        <taxon>Dictyostelia</taxon>
        <taxon>Acytosteliales</taxon>
        <taxon>Acytosteliaceae</taxon>
        <taxon>Heterostelium</taxon>
    </lineage>
</organism>
<keyword evidence="6" id="KW-0963">Cytoplasm</keyword>
<dbReference type="GO" id="GO:0000178">
    <property type="term" value="C:exosome (RNase complex)"/>
    <property type="evidence" value="ECO:0007669"/>
    <property type="project" value="TreeGrafter"/>
</dbReference>
<dbReference type="AlphaFoldDB" id="D3AWT5"/>
<reference evidence="7 8" key="1">
    <citation type="journal article" date="2011" name="Genome Res.">
        <title>Phylogeny-wide analysis of social amoeba genomes highlights ancient origins for complex intercellular communication.</title>
        <authorList>
            <person name="Heidel A.J."/>
            <person name="Lawal H.M."/>
            <person name="Felder M."/>
            <person name="Schilde C."/>
            <person name="Helps N.R."/>
            <person name="Tunggal B."/>
            <person name="Rivero F."/>
            <person name="John U."/>
            <person name="Schleicher M."/>
            <person name="Eichinger L."/>
            <person name="Platzer M."/>
            <person name="Noegel A.A."/>
            <person name="Schaap P."/>
            <person name="Gloeckner G."/>
        </authorList>
    </citation>
    <scope>NUCLEOTIDE SEQUENCE [LARGE SCALE GENOMIC DNA]</scope>
    <source>
        <strain evidence="8">ATCC 26659 / Pp 5 / PN500</strain>
    </source>
</reference>
<evidence type="ECO:0000313" key="8">
    <source>
        <dbReference type="Proteomes" id="UP000001396"/>
    </source>
</evidence>
<dbReference type="InterPro" id="IPR011082">
    <property type="entry name" value="Exosome-assoc_fac/DNA_repair"/>
</dbReference>
<dbReference type="STRING" id="670386.D3AWT5"/>
<name>D3AWT5_HETP5</name>
<evidence type="ECO:0000256" key="4">
    <source>
        <dbReference type="ARBA" id="ARBA00022884"/>
    </source>
</evidence>
<dbReference type="Proteomes" id="UP000001396">
    <property type="component" value="Unassembled WGS sequence"/>
</dbReference>
<dbReference type="EMBL" id="ADBJ01000002">
    <property type="protein sequence ID" value="EFA86758.1"/>
    <property type="molecule type" value="Genomic_DNA"/>
</dbReference>
<keyword evidence="3 6" id="KW-0698">rRNA processing</keyword>
<dbReference type="GO" id="GO:0003677">
    <property type="term" value="F:DNA binding"/>
    <property type="evidence" value="ECO:0007669"/>
    <property type="project" value="UniProtKB-KW"/>
</dbReference>
<comment type="subunit">
    <text evidence="6">Monomer and homodimer.</text>
</comment>
<proteinExistence type="inferred from homology"/>
<keyword evidence="6" id="KW-0238">DNA-binding</keyword>
<dbReference type="InterPro" id="IPR007146">
    <property type="entry name" value="Sas10/Utp3/C1D"/>
</dbReference>
<comment type="subcellular location">
    <subcellularLocation>
        <location evidence="6">Cytoplasm</location>
    </subcellularLocation>
    <subcellularLocation>
        <location evidence="6">Nucleus</location>
        <location evidence="6">Nucleolus</location>
    </subcellularLocation>
    <subcellularLocation>
        <location evidence="1 6">Nucleus</location>
    </subcellularLocation>
</comment>
<evidence type="ECO:0000256" key="3">
    <source>
        <dbReference type="ARBA" id="ARBA00022552"/>
    </source>
</evidence>
<protein>
    <recommendedName>
        <fullName evidence="6">Nuclear nucleic acid-binding protein C1D</fullName>
    </recommendedName>
</protein>
<evidence type="ECO:0000256" key="2">
    <source>
        <dbReference type="ARBA" id="ARBA00009154"/>
    </source>
</evidence>
<evidence type="ECO:0000256" key="6">
    <source>
        <dbReference type="RuleBase" id="RU368003"/>
    </source>
</evidence>
<comment type="function">
    <text evidence="6">Plays a role in the recruitment of the exosome to pre-rRNA to mediate the 3'-5' end processing of the 5.8S rRNA.</text>
</comment>
<sequence length="159" mass="18941">MTDSLPSDLEQDVNDFEALLEKIELQLEPFFKYSMKEHQDELSPVQSAKLNILVAYSLNSLFYSRFYRFSMYLQTQGVSPHSHPVKQELDRIKHYITKLQNIGNTQQQQQEKRMNLIIYLFKFHRLTSKLTIDPEASKRMINHTLNANQPTKMYNYYKN</sequence>